<feature type="chain" id="PRO_5022901726" description="LTD domain-containing protein" evidence="1">
    <location>
        <begin position="21"/>
        <end position="658"/>
    </location>
</feature>
<sequence>MQIHFMKNRLKCFLSFTSLAIVAVCITVSCNKKFDEPPVYTAPDIIPDLTISDLKAMHVSGKFEQITTDKTIGGIVVADDRTGEFYKTIVIEDETGGISVKLDAYDLYTKYPVGRKVYIKVKDLYLGDYNKLIEIGGGVDNTGSSPRLDEIPSVLIDKYVIKGTLDNAVTPKVVTVDELDDSYQNMLIQLDNYEFAVADTSKTYAKQDLSSSAVNFTLQSCSDKSIILRNSSYADFAGYKVPGGNGSIIAIYTVFGTTKQLNIRDTSDVKFYGARCGSGGTGAVVDIATIKSFYNGSDVTLGSYKIGGVVISDAVAKNISSGNIVLQDKDAGIKLYFGSSAATANFSIGDSLVVDVTGGTLQDYNGSKEISLSSSALPSVAIATGKTITPKALTIAEIATQLPDIEYTLVTIKDATATSGIYSGNKTLTDASGSMTLYTSSTATFAGDALPTTAKTFTGYCTLFGSTKEMMLRNTNDVTDGEAPPPTGDTLIISEYVEGSSNNKYLEIYNSGSGAADLSKYTVKMYTNGAITASSTAVLDAVTGLGTLPAGAAIILKNSGAALTLPAAVTAYNSGVCGFNGDDAVTLEKDGVVVDVFGLVGIDPGDSWTINSDAAATKDKTVRRQAGITHGNTDWASSAATEWDVISTTDDVSNLGTR</sequence>
<evidence type="ECO:0000259" key="2">
    <source>
        <dbReference type="PROSITE" id="PS51841"/>
    </source>
</evidence>
<keyword evidence="4" id="KW-1185">Reference proteome</keyword>
<dbReference type="EMBL" id="CP042435">
    <property type="protein sequence ID" value="QEC69779.1"/>
    <property type="molecule type" value="Genomic_DNA"/>
</dbReference>
<evidence type="ECO:0000313" key="4">
    <source>
        <dbReference type="Proteomes" id="UP000321533"/>
    </source>
</evidence>
<accession>A0A5B8VEQ4</accession>
<gene>
    <name evidence="3" type="ORF">FRZ67_21665</name>
</gene>
<keyword evidence="1" id="KW-0732">Signal</keyword>
<dbReference type="Proteomes" id="UP000321533">
    <property type="component" value="Chromosome"/>
</dbReference>
<dbReference type="PROSITE" id="PS51257">
    <property type="entry name" value="PROKAR_LIPOPROTEIN"/>
    <property type="match status" value="1"/>
</dbReference>
<proteinExistence type="predicted"/>
<name>A0A5B8VEQ4_9BACT</name>
<dbReference type="Pfam" id="PF00932">
    <property type="entry name" value="LTD"/>
    <property type="match status" value="1"/>
</dbReference>
<dbReference type="InterPro" id="IPR043744">
    <property type="entry name" value="DUF5689"/>
</dbReference>
<reference evidence="3 4" key="1">
    <citation type="journal article" date="2016" name="Int. J. Syst. Evol. Microbiol.">
        <title>Panacibacter ginsenosidivorans gen. nov., sp. nov., with ginsenoside converting activity isolated from soil of a ginseng field.</title>
        <authorList>
            <person name="Siddiqi M.Z."/>
            <person name="Muhammad Shafi S."/>
            <person name="Choi K.D."/>
            <person name="Im W.T."/>
        </authorList>
    </citation>
    <scope>NUCLEOTIDE SEQUENCE [LARGE SCALE GENOMIC DNA]</scope>
    <source>
        <strain evidence="3 4">Gsoil1550</strain>
    </source>
</reference>
<dbReference type="AlphaFoldDB" id="A0A5B8VEQ4"/>
<evidence type="ECO:0000313" key="3">
    <source>
        <dbReference type="EMBL" id="QEC69779.1"/>
    </source>
</evidence>
<dbReference type="Pfam" id="PF18942">
    <property type="entry name" value="DUF5689"/>
    <property type="match status" value="2"/>
</dbReference>
<protein>
    <recommendedName>
        <fullName evidence="2">LTD domain-containing protein</fullName>
    </recommendedName>
</protein>
<dbReference type="PROSITE" id="PS51841">
    <property type="entry name" value="LTD"/>
    <property type="match status" value="1"/>
</dbReference>
<evidence type="ECO:0000256" key="1">
    <source>
        <dbReference type="SAM" id="SignalP"/>
    </source>
</evidence>
<dbReference type="InterPro" id="IPR001322">
    <property type="entry name" value="Lamin_tail_dom"/>
</dbReference>
<feature type="signal peptide" evidence="1">
    <location>
        <begin position="1"/>
        <end position="20"/>
    </location>
</feature>
<dbReference type="KEGG" id="pgin:FRZ67_21665"/>
<feature type="domain" description="LTD" evidence="2">
    <location>
        <begin position="478"/>
        <end position="650"/>
    </location>
</feature>
<organism evidence="3 4">
    <name type="scientific">Panacibacter ginsenosidivorans</name>
    <dbReference type="NCBI Taxonomy" id="1813871"/>
    <lineage>
        <taxon>Bacteria</taxon>
        <taxon>Pseudomonadati</taxon>
        <taxon>Bacteroidota</taxon>
        <taxon>Chitinophagia</taxon>
        <taxon>Chitinophagales</taxon>
        <taxon>Chitinophagaceae</taxon>
        <taxon>Panacibacter</taxon>
    </lineage>
</organism>